<dbReference type="AlphaFoldDB" id="A0A2Z7BGF7"/>
<evidence type="ECO:0000256" key="1">
    <source>
        <dbReference type="SAM" id="MobiDB-lite"/>
    </source>
</evidence>
<gene>
    <name evidence="2" type="ORF">F511_43410</name>
</gene>
<accession>A0A2Z7BGF7</accession>
<feature type="region of interest" description="Disordered" evidence="1">
    <location>
        <begin position="173"/>
        <end position="246"/>
    </location>
</feature>
<dbReference type="Proteomes" id="UP000250235">
    <property type="component" value="Unassembled WGS sequence"/>
</dbReference>
<protein>
    <submittedName>
        <fullName evidence="2">Uncharacterized protein</fullName>
    </submittedName>
</protein>
<evidence type="ECO:0000313" key="2">
    <source>
        <dbReference type="EMBL" id="KZV32519.1"/>
    </source>
</evidence>
<feature type="compositionally biased region" description="Polar residues" evidence="1">
    <location>
        <begin position="198"/>
        <end position="207"/>
    </location>
</feature>
<organism evidence="2 3">
    <name type="scientific">Dorcoceras hygrometricum</name>
    <dbReference type="NCBI Taxonomy" id="472368"/>
    <lineage>
        <taxon>Eukaryota</taxon>
        <taxon>Viridiplantae</taxon>
        <taxon>Streptophyta</taxon>
        <taxon>Embryophyta</taxon>
        <taxon>Tracheophyta</taxon>
        <taxon>Spermatophyta</taxon>
        <taxon>Magnoliopsida</taxon>
        <taxon>eudicotyledons</taxon>
        <taxon>Gunneridae</taxon>
        <taxon>Pentapetalae</taxon>
        <taxon>asterids</taxon>
        <taxon>lamiids</taxon>
        <taxon>Lamiales</taxon>
        <taxon>Gesneriaceae</taxon>
        <taxon>Didymocarpoideae</taxon>
        <taxon>Trichosporeae</taxon>
        <taxon>Loxocarpinae</taxon>
        <taxon>Dorcoceras</taxon>
    </lineage>
</organism>
<feature type="compositionally biased region" description="Basic and acidic residues" evidence="1">
    <location>
        <begin position="219"/>
        <end position="239"/>
    </location>
</feature>
<reference evidence="2 3" key="1">
    <citation type="journal article" date="2015" name="Proc. Natl. Acad. Sci. U.S.A.">
        <title>The resurrection genome of Boea hygrometrica: A blueprint for survival of dehydration.</title>
        <authorList>
            <person name="Xiao L."/>
            <person name="Yang G."/>
            <person name="Zhang L."/>
            <person name="Yang X."/>
            <person name="Zhao S."/>
            <person name="Ji Z."/>
            <person name="Zhou Q."/>
            <person name="Hu M."/>
            <person name="Wang Y."/>
            <person name="Chen M."/>
            <person name="Xu Y."/>
            <person name="Jin H."/>
            <person name="Xiao X."/>
            <person name="Hu G."/>
            <person name="Bao F."/>
            <person name="Hu Y."/>
            <person name="Wan P."/>
            <person name="Li L."/>
            <person name="Deng X."/>
            <person name="Kuang T."/>
            <person name="Xiang C."/>
            <person name="Zhu J.K."/>
            <person name="Oliver M.J."/>
            <person name="He Y."/>
        </authorList>
    </citation>
    <scope>NUCLEOTIDE SEQUENCE [LARGE SCALE GENOMIC DNA]</scope>
    <source>
        <strain evidence="3">cv. XS01</strain>
    </source>
</reference>
<feature type="region of interest" description="Disordered" evidence="1">
    <location>
        <begin position="104"/>
        <end position="134"/>
    </location>
</feature>
<proteinExistence type="predicted"/>
<dbReference type="EMBL" id="KV006496">
    <property type="protein sequence ID" value="KZV32519.1"/>
    <property type="molecule type" value="Genomic_DNA"/>
</dbReference>
<evidence type="ECO:0000313" key="3">
    <source>
        <dbReference type="Proteomes" id="UP000250235"/>
    </source>
</evidence>
<sequence>MLTSAVGHLLMGNSSAYVSTTIGSRSIEKTVLLTSASSHMFRGNSDACVSATVESITIKKTVLLTSFHFIVFNGNRSAYRKSKSTKKSSSADDTPVKVISEISGSKKRVATEDNAPDIPKKRHTVKTKPSPSQESLDIVNVAQDVVPIQIAADILSLSTQVGDIADYIRSGDAKKGEIGSSSRRPPPVHVERRPLPTPTHQGASSSGHGRALSVEEAAEMVREADRQADRREREMERERRLRRRGH</sequence>
<name>A0A2Z7BGF7_9LAMI</name>
<keyword evidence="3" id="KW-1185">Reference proteome</keyword>